<dbReference type="SUPFAM" id="SSF50249">
    <property type="entry name" value="Nucleic acid-binding proteins"/>
    <property type="match status" value="2"/>
</dbReference>
<evidence type="ECO:0000313" key="2">
    <source>
        <dbReference type="Proteomes" id="UP000596660"/>
    </source>
</evidence>
<reference evidence="1" key="2">
    <citation type="submission" date="2021-03" db="UniProtKB">
        <authorList>
            <consortium name="EnsemblPlants"/>
        </authorList>
    </citation>
    <scope>IDENTIFICATION</scope>
</reference>
<protein>
    <submittedName>
        <fullName evidence="1">Uncharacterized protein</fullName>
    </submittedName>
</protein>
<keyword evidence="2" id="KW-1185">Reference proteome</keyword>
<reference evidence="1" key="1">
    <citation type="journal article" date="2017" name="Nature">
        <title>The genome of Chenopodium quinoa.</title>
        <authorList>
            <person name="Jarvis D.E."/>
            <person name="Ho Y.S."/>
            <person name="Lightfoot D.J."/>
            <person name="Schmoeckel S.M."/>
            <person name="Li B."/>
            <person name="Borm T.J.A."/>
            <person name="Ohyanagi H."/>
            <person name="Mineta K."/>
            <person name="Michell C.T."/>
            <person name="Saber N."/>
            <person name="Kharbatia N.M."/>
            <person name="Rupper R.R."/>
            <person name="Sharp A.R."/>
            <person name="Dally N."/>
            <person name="Boughton B.A."/>
            <person name="Woo Y.H."/>
            <person name="Gao G."/>
            <person name="Schijlen E.G.W.M."/>
            <person name="Guo X."/>
            <person name="Momin A.A."/>
            <person name="Negrao S."/>
            <person name="Al-Babili S."/>
            <person name="Gehring C."/>
            <person name="Roessner U."/>
            <person name="Jung C."/>
            <person name="Murphy K."/>
            <person name="Arold S.T."/>
            <person name="Gojobori T."/>
            <person name="van der Linden C.G."/>
            <person name="van Loo E.N."/>
            <person name="Jellen E.N."/>
            <person name="Maughan P.J."/>
            <person name="Tester M."/>
        </authorList>
    </citation>
    <scope>NUCLEOTIDE SEQUENCE [LARGE SCALE GENOMIC DNA]</scope>
    <source>
        <strain evidence="1">cv. PI 614886</strain>
    </source>
</reference>
<organism evidence="1 2">
    <name type="scientific">Chenopodium quinoa</name>
    <name type="common">Quinoa</name>
    <dbReference type="NCBI Taxonomy" id="63459"/>
    <lineage>
        <taxon>Eukaryota</taxon>
        <taxon>Viridiplantae</taxon>
        <taxon>Streptophyta</taxon>
        <taxon>Embryophyta</taxon>
        <taxon>Tracheophyta</taxon>
        <taxon>Spermatophyta</taxon>
        <taxon>Magnoliopsida</taxon>
        <taxon>eudicotyledons</taxon>
        <taxon>Gunneridae</taxon>
        <taxon>Pentapetalae</taxon>
        <taxon>Caryophyllales</taxon>
        <taxon>Chenopodiaceae</taxon>
        <taxon>Chenopodioideae</taxon>
        <taxon>Atripliceae</taxon>
        <taxon>Chenopodium</taxon>
    </lineage>
</organism>
<dbReference type="InterPro" id="IPR012340">
    <property type="entry name" value="NA-bd_OB-fold"/>
</dbReference>
<sequence length="727" mass="82863">MFCLEMDLVMVMDLPAMQVVMPFHPLLKQITSYLSFPDPDYQFVDEPGSIACVIVKTDCGPIASVYIGGYTKSIEESCEVAARKKEELERIERDYPKICMYDDIPFGLENNHKKIVVDFVVILRAIFRTVDIKCTPIETIEHSPVRYTSWFTVTPHREGIGFRCLFSDYCRTAALAKQNLARKAVDYLSDVFNLVIIDANYKVTTASFDAILCTLERESYTGIKERVLGIQEQLEPPTVLIEQDCLTPLGQEFQVPVSIPPLLPPKKRLLRHIYAEKSLVLDSNCEMVSMFPVPQDLEGCLKRAKSALIDRLIWEPSSSKGYRTKRLKSLESASQDELQRLQPEPITKPAKIPKTRHPVTRILDAAVVFKEYFAKGTTIICLNQVWWVHSKLVMEPQRKFLDELDASSKSYKVKVNIVEKGRKQESEKKILYQYIILQDDKKNRMKMTLFGDQIDAYKDVILFRGNYEIAKALIRPLDAQYRARETDLPFQMTIGSRSLIQCLDPEGEQVFPIYQSLASIPKVSLDDSRHGRQCEALVSDADNFKVVGITALRPITRKGEKAAALTEWARKHRVSLSDHQNRVTAAWNPPAERTLTTIGRIKTKKATTTLPQEVYWLRVVASDIQYDRLRTYIGCSYCGKRTQHPLGTVYTCIACDRKEIFATHRATITLTFSYGTGALQLTAFTENCTPLFGLSAEQIYHMKATISDSRSILPVNNPKYSFISFKF</sequence>
<dbReference type="EnsemblPlants" id="AUR62030313-RA">
    <property type="protein sequence ID" value="AUR62030313-RA:cds"/>
    <property type="gene ID" value="AUR62030313"/>
</dbReference>
<dbReference type="AlphaFoldDB" id="A0A803MJ67"/>
<dbReference type="Proteomes" id="UP000596660">
    <property type="component" value="Unplaced"/>
</dbReference>
<dbReference type="Gene3D" id="2.40.50.140">
    <property type="entry name" value="Nucleic acid-binding proteins"/>
    <property type="match status" value="2"/>
</dbReference>
<accession>A0A803MJ67</accession>
<evidence type="ECO:0000313" key="1">
    <source>
        <dbReference type="EnsemblPlants" id="AUR62030313-RA:cds"/>
    </source>
</evidence>
<dbReference type="Gramene" id="AUR62030313-RA">
    <property type="protein sequence ID" value="AUR62030313-RA:cds"/>
    <property type="gene ID" value="AUR62030313"/>
</dbReference>
<name>A0A803MJ67_CHEQI</name>
<proteinExistence type="predicted"/>